<dbReference type="AlphaFoldDB" id="A0A0A2EA55"/>
<dbReference type="EMBL" id="JRFA01000014">
    <property type="protein sequence ID" value="KGN74315.1"/>
    <property type="molecule type" value="Genomic_DNA"/>
</dbReference>
<protein>
    <recommendedName>
        <fullName evidence="4">DUF4302 domain-containing protein</fullName>
    </recommendedName>
</protein>
<gene>
    <name evidence="2" type="ORF">HQ47_04445</name>
</gene>
<dbReference type="eggNOG" id="ENOG502Z8QJ">
    <property type="taxonomic scope" value="Bacteria"/>
</dbReference>
<keyword evidence="3" id="KW-1185">Reference proteome</keyword>
<organism evidence="2 3">
    <name type="scientific">Porphyromonas macacae</name>
    <dbReference type="NCBI Taxonomy" id="28115"/>
    <lineage>
        <taxon>Bacteria</taxon>
        <taxon>Pseudomonadati</taxon>
        <taxon>Bacteroidota</taxon>
        <taxon>Bacteroidia</taxon>
        <taxon>Bacteroidales</taxon>
        <taxon>Porphyromonadaceae</taxon>
        <taxon>Porphyromonas</taxon>
    </lineage>
</organism>
<evidence type="ECO:0000256" key="1">
    <source>
        <dbReference type="SAM" id="SignalP"/>
    </source>
</evidence>
<comment type="caution">
    <text evidence="2">The sequence shown here is derived from an EMBL/GenBank/DDBJ whole genome shotgun (WGS) entry which is preliminary data.</text>
</comment>
<feature type="signal peptide" evidence="1">
    <location>
        <begin position="1"/>
        <end position="21"/>
    </location>
</feature>
<evidence type="ECO:0000313" key="2">
    <source>
        <dbReference type="EMBL" id="KGN74315.1"/>
    </source>
</evidence>
<dbReference type="InterPro" id="IPR025396">
    <property type="entry name" value="DUF4302"/>
</dbReference>
<sequence>MYPMFRTLSLSLLLYAFLAVGCKQHNVFDQSPAERMQHHIENFRQTLVSAPHGWQLQYFPRVDSLLFRNPLTRLDWTDVTKDKYGYGGYLMLIKFVEGNRLEIKADLTDRQAKNVTSAEYDIRLGSSLQLSFTTHAPLHELVNREFGGVSDFVYRYRDYWGNLIFTTGVSDDSNRPYIVLSPLKTAEEWKSGAEQAFENRKFFESMVHPQIRIRRGSRIFFQSDVPFKKPGDEQNKEKELERNRRRYHIFLSYREKYDPIFKGYNGLGSGYTGTKEGLSFRPGFSYDDKTTFFDFERKGDKFVAELVSVYDPLFQRFYFQSKHLFPKGETTSYIAEIIDTHK</sequence>
<proteinExistence type="predicted"/>
<dbReference type="PROSITE" id="PS51257">
    <property type="entry name" value="PROKAR_LIPOPROTEIN"/>
    <property type="match status" value="1"/>
</dbReference>
<accession>A0A0A2EA55</accession>
<name>A0A0A2EA55_9PORP</name>
<feature type="chain" id="PRO_5001986949" description="DUF4302 domain-containing protein" evidence="1">
    <location>
        <begin position="22"/>
        <end position="342"/>
    </location>
</feature>
<dbReference type="STRING" id="28115.HQ47_04445"/>
<evidence type="ECO:0008006" key="4">
    <source>
        <dbReference type="Google" id="ProtNLM"/>
    </source>
</evidence>
<dbReference type="Proteomes" id="UP000030103">
    <property type="component" value="Unassembled WGS sequence"/>
</dbReference>
<reference evidence="2 3" key="1">
    <citation type="submission" date="2014-09" db="EMBL/GenBank/DDBJ databases">
        <title>Draft Genome Sequence of Porphyromonas macacae COT-192_OH2859.</title>
        <authorList>
            <person name="Wallis C."/>
            <person name="Deusch O."/>
            <person name="O'Flynn C."/>
            <person name="Davis I."/>
            <person name="Horsfall A."/>
            <person name="Kirkwood N."/>
            <person name="Harris S."/>
            <person name="Eisen J.A."/>
            <person name="Coil D.A."/>
            <person name="Darling A.E."/>
            <person name="Jospin G."/>
            <person name="Alexiev A."/>
        </authorList>
    </citation>
    <scope>NUCLEOTIDE SEQUENCE [LARGE SCALE GENOMIC DNA]</scope>
    <source>
        <strain evidence="3">COT-192 OH2859</strain>
    </source>
</reference>
<dbReference type="Pfam" id="PF14135">
    <property type="entry name" value="DUF4302"/>
    <property type="match status" value="1"/>
</dbReference>
<keyword evidence="1" id="KW-0732">Signal</keyword>
<evidence type="ECO:0000313" key="3">
    <source>
        <dbReference type="Proteomes" id="UP000030103"/>
    </source>
</evidence>